<sequence length="519" mass="57814">MMFGQKSDGVWTEVQLTGNDPTKVRLKCSGGRWPSGSPEAIGGRAVVQRRWRISSTPCEDIEEGFELLDYVKAFAVFKLSSIFSFFGDMLEDRSCLFPKILPNTFEQESTWFYMSSEISKNKYTPIGGQEEDEEGNSGDRGKRRKSMEFIGASSSREIEQTPNDSSRQGDDGDYSAVDDLISPIGRDITIYCLLRCSRSDYGCIASLNRSFRSLIRSGEIYKRRLQMGIVEHWVYFSCNVLEWEAYDPYRNRLISLPRMPPNECFMCCDKESLAVGTELLVFGRGVTSHVVLRYSILNNSWSPGKEMNSPRCLFGSASFGEKAIVAGGTDARGNILSSAELYNSELQTWETLPSMNIPRKMCSGVFMDDKFYVIGGVASNKEVLTCGEEYDLAKGVWRQIPNMSSGLCGAHGAPPLVAVVNNKLYAADCASKEVREYNKENNSWTTLGQLPERNVPVNGWGVAFRACGEQLMVIGGPRGLGGGMIELNSWIPNERPPEWNMIASKHSGNFVYNCAVMSC</sequence>
<gene>
    <name evidence="4" type="ORF">IEQ34_017855</name>
</gene>
<evidence type="ECO:0000256" key="2">
    <source>
        <dbReference type="ARBA" id="ARBA00022737"/>
    </source>
</evidence>
<evidence type="ECO:0008006" key="6">
    <source>
        <dbReference type="Google" id="ProtNLM"/>
    </source>
</evidence>
<dbReference type="InterPro" id="IPR015915">
    <property type="entry name" value="Kelch-typ_b-propeller"/>
</dbReference>
<dbReference type="InterPro" id="IPR006652">
    <property type="entry name" value="Kelch_1"/>
</dbReference>
<keyword evidence="1" id="KW-0880">Kelch repeat</keyword>
<protein>
    <recommendedName>
        <fullName evidence="6">F-box/kelch-repeat protein</fullName>
    </recommendedName>
</protein>
<evidence type="ECO:0000313" key="4">
    <source>
        <dbReference type="EMBL" id="KAH0453531.1"/>
    </source>
</evidence>
<accession>A0AAV7GBG4</accession>
<reference evidence="4 5" key="1">
    <citation type="journal article" date="2021" name="Hortic Res">
        <title>Chromosome-scale assembly of the Dendrobium chrysotoxum genome enhances the understanding of orchid evolution.</title>
        <authorList>
            <person name="Zhang Y."/>
            <person name="Zhang G.Q."/>
            <person name="Zhang D."/>
            <person name="Liu X.D."/>
            <person name="Xu X.Y."/>
            <person name="Sun W.H."/>
            <person name="Yu X."/>
            <person name="Zhu X."/>
            <person name="Wang Z.W."/>
            <person name="Zhao X."/>
            <person name="Zhong W.Y."/>
            <person name="Chen H."/>
            <person name="Yin W.L."/>
            <person name="Huang T."/>
            <person name="Niu S.C."/>
            <person name="Liu Z.J."/>
        </authorList>
    </citation>
    <scope>NUCLEOTIDE SEQUENCE [LARGE SCALE GENOMIC DNA]</scope>
    <source>
        <strain evidence="4">Lindl</strain>
    </source>
</reference>
<dbReference type="EMBL" id="JAGFBR010000016">
    <property type="protein sequence ID" value="KAH0453531.1"/>
    <property type="molecule type" value="Genomic_DNA"/>
</dbReference>
<dbReference type="SUPFAM" id="SSF117281">
    <property type="entry name" value="Kelch motif"/>
    <property type="match status" value="1"/>
</dbReference>
<evidence type="ECO:0000256" key="3">
    <source>
        <dbReference type="SAM" id="MobiDB-lite"/>
    </source>
</evidence>
<dbReference type="AlphaFoldDB" id="A0AAV7GBG4"/>
<name>A0AAV7GBG4_DENCH</name>
<dbReference type="Pfam" id="PF01344">
    <property type="entry name" value="Kelch_1"/>
    <property type="match status" value="2"/>
</dbReference>
<dbReference type="FunFam" id="2.120.10.80:FF:000007">
    <property type="entry name" value="F-box/kelch-repeat protein SKIP11"/>
    <property type="match status" value="1"/>
</dbReference>
<dbReference type="InterPro" id="IPR052439">
    <property type="entry name" value="F-box/Kelch-repeat"/>
</dbReference>
<evidence type="ECO:0000313" key="5">
    <source>
        <dbReference type="Proteomes" id="UP000775213"/>
    </source>
</evidence>
<dbReference type="SMART" id="SM00612">
    <property type="entry name" value="Kelch"/>
    <property type="match status" value="3"/>
</dbReference>
<feature type="region of interest" description="Disordered" evidence="3">
    <location>
        <begin position="123"/>
        <end position="174"/>
    </location>
</feature>
<comment type="caution">
    <text evidence="4">The sequence shown here is derived from an EMBL/GenBank/DDBJ whole genome shotgun (WGS) entry which is preliminary data.</text>
</comment>
<dbReference type="PANTHER" id="PTHR46122">
    <property type="entry name" value="GALACTOSE OXIDASE/KELCH REPEAT PROTEIN-RELATED"/>
    <property type="match status" value="1"/>
</dbReference>
<proteinExistence type="predicted"/>
<dbReference type="PANTHER" id="PTHR46122:SF2">
    <property type="entry name" value="F-BOX_KELCH-REPEAT PROTEIN SKIP11"/>
    <property type="match status" value="1"/>
</dbReference>
<dbReference type="Gene3D" id="2.120.10.80">
    <property type="entry name" value="Kelch-type beta propeller"/>
    <property type="match status" value="1"/>
</dbReference>
<keyword evidence="2" id="KW-0677">Repeat</keyword>
<evidence type="ECO:0000256" key="1">
    <source>
        <dbReference type="ARBA" id="ARBA00022441"/>
    </source>
</evidence>
<dbReference type="GO" id="GO:0005634">
    <property type="term" value="C:nucleus"/>
    <property type="evidence" value="ECO:0007669"/>
    <property type="project" value="UniProtKB-ARBA"/>
</dbReference>
<dbReference type="Proteomes" id="UP000775213">
    <property type="component" value="Unassembled WGS sequence"/>
</dbReference>
<organism evidence="4 5">
    <name type="scientific">Dendrobium chrysotoxum</name>
    <name type="common">Orchid</name>
    <dbReference type="NCBI Taxonomy" id="161865"/>
    <lineage>
        <taxon>Eukaryota</taxon>
        <taxon>Viridiplantae</taxon>
        <taxon>Streptophyta</taxon>
        <taxon>Embryophyta</taxon>
        <taxon>Tracheophyta</taxon>
        <taxon>Spermatophyta</taxon>
        <taxon>Magnoliopsida</taxon>
        <taxon>Liliopsida</taxon>
        <taxon>Asparagales</taxon>
        <taxon>Orchidaceae</taxon>
        <taxon>Epidendroideae</taxon>
        <taxon>Malaxideae</taxon>
        <taxon>Dendrobiinae</taxon>
        <taxon>Dendrobium</taxon>
    </lineage>
</organism>
<keyword evidence="5" id="KW-1185">Reference proteome</keyword>
<feature type="compositionally biased region" description="Polar residues" evidence="3">
    <location>
        <begin position="152"/>
        <end position="166"/>
    </location>
</feature>